<evidence type="ECO:0000256" key="2">
    <source>
        <dbReference type="ARBA" id="ARBA00022500"/>
    </source>
</evidence>
<dbReference type="EMBL" id="FTOM01000010">
    <property type="protein sequence ID" value="SIS89555.1"/>
    <property type="molecule type" value="Genomic_DNA"/>
</dbReference>
<comment type="PTM">
    <text evidence="5">Phosphorylated by CheA. Phosphorylation of the N-terminal regulatory domain activates the methylesterase activity.</text>
</comment>
<feature type="domain" description="CheB-type methylesterase" evidence="9">
    <location>
        <begin position="143"/>
        <end position="338"/>
    </location>
</feature>
<comment type="similarity">
    <text evidence="5">Belongs to the CheB family.</text>
</comment>
<keyword evidence="2 5" id="KW-0145">Chemotaxis</keyword>
<evidence type="ECO:0000256" key="5">
    <source>
        <dbReference type="HAMAP-Rule" id="MF_00099"/>
    </source>
</evidence>
<evidence type="ECO:0000256" key="3">
    <source>
        <dbReference type="ARBA" id="ARBA00022801"/>
    </source>
</evidence>
<dbReference type="AlphaFoldDB" id="A0A1N7MTU5"/>
<dbReference type="GO" id="GO:0008984">
    <property type="term" value="F:protein-glutamate methylesterase activity"/>
    <property type="evidence" value="ECO:0007669"/>
    <property type="project" value="UniProtKB-UniRule"/>
</dbReference>
<dbReference type="RefSeq" id="WP_076367431.1">
    <property type="nucleotide sequence ID" value="NZ_FTOM01000010.1"/>
</dbReference>
<reference evidence="11" key="1">
    <citation type="submission" date="2017-01" db="EMBL/GenBank/DDBJ databases">
        <authorList>
            <person name="Varghese N."/>
            <person name="Submissions S."/>
        </authorList>
    </citation>
    <scope>NUCLEOTIDE SEQUENCE [LARGE SCALE GENOMIC DNA]</scope>
    <source>
        <strain evidence="11">DSM 18714</strain>
    </source>
</reference>
<accession>A0A1N7MTU5</accession>
<dbReference type="CDD" id="cd17541">
    <property type="entry name" value="REC_CheB-like"/>
    <property type="match status" value="1"/>
</dbReference>
<dbReference type="GO" id="GO:0050568">
    <property type="term" value="F:protein-glutamine glutaminase activity"/>
    <property type="evidence" value="ECO:0007669"/>
    <property type="project" value="UniProtKB-UniRule"/>
</dbReference>
<dbReference type="STRING" id="407234.SAMN05421795_1102"/>
<gene>
    <name evidence="5" type="primary">cheB</name>
    <name evidence="10" type="ORF">SAMN05421795_1102</name>
</gene>
<evidence type="ECO:0000256" key="4">
    <source>
        <dbReference type="ARBA" id="ARBA00048267"/>
    </source>
</evidence>
<dbReference type="EC" id="3.5.1.44" evidence="5"/>
<dbReference type="GO" id="GO:0006935">
    <property type="term" value="P:chemotaxis"/>
    <property type="evidence" value="ECO:0007669"/>
    <property type="project" value="UniProtKB-UniRule"/>
</dbReference>
<dbReference type="Proteomes" id="UP000186098">
    <property type="component" value="Unassembled WGS sequence"/>
</dbReference>
<evidence type="ECO:0000256" key="6">
    <source>
        <dbReference type="PROSITE-ProRule" id="PRU00050"/>
    </source>
</evidence>
<dbReference type="Gene3D" id="3.40.50.2300">
    <property type="match status" value="1"/>
</dbReference>
<proteinExistence type="inferred from homology"/>
<dbReference type="PROSITE" id="PS50110">
    <property type="entry name" value="RESPONSE_REGULATORY"/>
    <property type="match status" value="1"/>
</dbReference>
<sequence>MRPVKVLIVDDSATIRQLIRLRLREDPRLDVVGEACDAYEAREKIKALNPDVITLDVEMPRMNGLEFLEKLMRLRPMPVVMVSSETHRGSTAALEALSLGAVECIGKSAGPTTADSFASLPDILVAAAGARLMRPGARPAIAPATSFRWNGRYVFIGSSTGGVDALETVLAGYPKDCPPTLITQHMPAGFLASFAARLNPRVAPEVQLATEGAMLKQGHVYIAPGGEYHLAVRGDRAPACHLLASEKRNGHRPSVEVMFDSALSIAKQSVCVMLTGMGRDGAEGMLRMREAGANCIAQDEASSVVFGMPRAALEIGAASVAVPITRISEEILTLTCKDRAASARRMRASDAGSRGLCA</sequence>
<dbReference type="OrthoDB" id="9793421at2"/>
<dbReference type="PIRSF" id="PIRSF000876">
    <property type="entry name" value="RR_chemtxs_CheB"/>
    <property type="match status" value="1"/>
</dbReference>
<dbReference type="InterPro" id="IPR035909">
    <property type="entry name" value="CheB_C"/>
</dbReference>
<comment type="domain">
    <text evidence="5">Contains a C-terminal catalytic domain, and an N-terminal region which modulates catalytic activity.</text>
</comment>
<feature type="modified residue" description="4-aspartylphosphate" evidence="5 7">
    <location>
        <position position="56"/>
    </location>
</feature>
<evidence type="ECO:0000259" key="9">
    <source>
        <dbReference type="PROSITE" id="PS50122"/>
    </source>
</evidence>
<dbReference type="SUPFAM" id="SSF52738">
    <property type="entry name" value="Methylesterase CheB, C-terminal domain"/>
    <property type="match status" value="1"/>
</dbReference>
<dbReference type="PROSITE" id="PS50122">
    <property type="entry name" value="CHEB"/>
    <property type="match status" value="1"/>
</dbReference>
<evidence type="ECO:0000313" key="10">
    <source>
        <dbReference type="EMBL" id="SIS89555.1"/>
    </source>
</evidence>
<dbReference type="SMART" id="SM00448">
    <property type="entry name" value="REC"/>
    <property type="match status" value="1"/>
</dbReference>
<evidence type="ECO:0000313" key="11">
    <source>
        <dbReference type="Proteomes" id="UP000186098"/>
    </source>
</evidence>
<dbReference type="Gene3D" id="3.40.50.180">
    <property type="entry name" value="Methylesterase CheB, C-terminal domain"/>
    <property type="match status" value="1"/>
</dbReference>
<dbReference type="GO" id="GO:0005737">
    <property type="term" value="C:cytoplasm"/>
    <property type="evidence" value="ECO:0007669"/>
    <property type="project" value="UniProtKB-SubCell"/>
</dbReference>
<feature type="active site" evidence="5 6">
    <location>
        <position position="185"/>
    </location>
</feature>
<dbReference type="GO" id="GO:0000156">
    <property type="term" value="F:phosphorelay response regulator activity"/>
    <property type="evidence" value="ECO:0007669"/>
    <property type="project" value="InterPro"/>
</dbReference>
<evidence type="ECO:0000259" key="8">
    <source>
        <dbReference type="PROSITE" id="PS50110"/>
    </source>
</evidence>
<feature type="active site" evidence="5 6">
    <location>
        <position position="159"/>
    </location>
</feature>
<dbReference type="EC" id="3.1.1.61" evidence="5"/>
<dbReference type="SUPFAM" id="SSF52172">
    <property type="entry name" value="CheY-like"/>
    <property type="match status" value="1"/>
</dbReference>
<keyword evidence="1 5" id="KW-0963">Cytoplasm</keyword>
<dbReference type="InterPro" id="IPR011006">
    <property type="entry name" value="CheY-like_superfamily"/>
</dbReference>
<dbReference type="PANTHER" id="PTHR42872">
    <property type="entry name" value="PROTEIN-GLUTAMATE METHYLESTERASE/PROTEIN-GLUTAMINE GLUTAMINASE"/>
    <property type="match status" value="1"/>
</dbReference>
<dbReference type="InterPro" id="IPR001789">
    <property type="entry name" value="Sig_transdc_resp-reg_receiver"/>
</dbReference>
<comment type="subcellular location">
    <subcellularLocation>
        <location evidence="5">Cytoplasm</location>
    </subcellularLocation>
</comment>
<dbReference type="NCBIfam" id="NF001965">
    <property type="entry name" value="PRK00742.1"/>
    <property type="match status" value="1"/>
</dbReference>
<evidence type="ECO:0000256" key="1">
    <source>
        <dbReference type="ARBA" id="ARBA00022490"/>
    </source>
</evidence>
<dbReference type="Pfam" id="PF00072">
    <property type="entry name" value="Response_reg"/>
    <property type="match status" value="1"/>
</dbReference>
<dbReference type="PANTHER" id="PTHR42872:SF6">
    <property type="entry name" value="PROTEIN-GLUTAMATE METHYLESTERASE_PROTEIN-GLUTAMINE GLUTAMINASE"/>
    <property type="match status" value="1"/>
</dbReference>
<protein>
    <recommendedName>
        <fullName evidence="5">Protein-glutamate methylesterase/protein-glutamine glutaminase</fullName>
        <ecNumber evidence="5">3.1.1.61</ecNumber>
        <ecNumber evidence="5">3.5.1.44</ecNumber>
    </recommendedName>
</protein>
<keyword evidence="11" id="KW-1185">Reference proteome</keyword>
<comment type="function">
    <text evidence="5">Involved in chemotaxis. Part of a chemotaxis signal transduction system that modulates chemotaxis in response to various stimuli. Catalyzes the demethylation of specific methylglutamate residues introduced into the chemoreceptors (methyl-accepting chemotaxis proteins or MCP) by CheR. Also mediates the irreversible deamidation of specific glutamine residues to glutamic acid.</text>
</comment>
<dbReference type="Pfam" id="PF01339">
    <property type="entry name" value="CheB_methylest"/>
    <property type="match status" value="1"/>
</dbReference>
<dbReference type="InterPro" id="IPR000673">
    <property type="entry name" value="Sig_transdc_resp-reg_Me-estase"/>
</dbReference>
<comment type="catalytic activity">
    <reaction evidence="4 5">
        <text>[protein]-L-glutamate 5-O-methyl ester + H2O = L-glutamyl-[protein] + methanol + H(+)</text>
        <dbReference type="Rhea" id="RHEA:23236"/>
        <dbReference type="Rhea" id="RHEA-COMP:10208"/>
        <dbReference type="Rhea" id="RHEA-COMP:10311"/>
        <dbReference type="ChEBI" id="CHEBI:15377"/>
        <dbReference type="ChEBI" id="CHEBI:15378"/>
        <dbReference type="ChEBI" id="CHEBI:17790"/>
        <dbReference type="ChEBI" id="CHEBI:29973"/>
        <dbReference type="ChEBI" id="CHEBI:82795"/>
        <dbReference type="EC" id="3.1.1.61"/>
    </reaction>
</comment>
<comment type="catalytic activity">
    <reaction evidence="5">
        <text>L-glutaminyl-[protein] + H2O = L-glutamyl-[protein] + NH4(+)</text>
        <dbReference type="Rhea" id="RHEA:16441"/>
        <dbReference type="Rhea" id="RHEA-COMP:10207"/>
        <dbReference type="Rhea" id="RHEA-COMP:10208"/>
        <dbReference type="ChEBI" id="CHEBI:15377"/>
        <dbReference type="ChEBI" id="CHEBI:28938"/>
        <dbReference type="ChEBI" id="CHEBI:29973"/>
        <dbReference type="ChEBI" id="CHEBI:30011"/>
        <dbReference type="EC" id="3.5.1.44"/>
    </reaction>
</comment>
<dbReference type="InterPro" id="IPR008248">
    <property type="entry name" value="CheB-like"/>
</dbReference>
<evidence type="ECO:0000256" key="7">
    <source>
        <dbReference type="PROSITE-ProRule" id="PRU00169"/>
    </source>
</evidence>
<dbReference type="CDD" id="cd16432">
    <property type="entry name" value="CheB_Rec"/>
    <property type="match status" value="1"/>
</dbReference>
<feature type="domain" description="Response regulatory" evidence="8">
    <location>
        <begin position="5"/>
        <end position="122"/>
    </location>
</feature>
<name>A0A1N7MTU5_9RHOB</name>
<dbReference type="HAMAP" id="MF_00099">
    <property type="entry name" value="CheB_chemtxs"/>
    <property type="match status" value="1"/>
</dbReference>
<feature type="active site" evidence="5 6">
    <location>
        <position position="280"/>
    </location>
</feature>
<organism evidence="10 11">
    <name type="scientific">Phaeovulum vinaykumarii</name>
    <dbReference type="NCBI Taxonomy" id="407234"/>
    <lineage>
        <taxon>Bacteria</taxon>
        <taxon>Pseudomonadati</taxon>
        <taxon>Pseudomonadota</taxon>
        <taxon>Alphaproteobacteria</taxon>
        <taxon>Rhodobacterales</taxon>
        <taxon>Paracoccaceae</taxon>
        <taxon>Phaeovulum</taxon>
    </lineage>
</organism>
<keyword evidence="5 7" id="KW-0597">Phosphoprotein</keyword>
<keyword evidence="3 5" id="KW-0378">Hydrolase</keyword>